<dbReference type="InterPro" id="IPR046947">
    <property type="entry name" value="LytR-like"/>
</dbReference>
<dbReference type="SMART" id="SM00448">
    <property type="entry name" value="REC"/>
    <property type="match status" value="1"/>
</dbReference>
<dbReference type="GO" id="GO:0003677">
    <property type="term" value="F:DNA binding"/>
    <property type="evidence" value="ECO:0007669"/>
    <property type="project" value="UniProtKB-KW"/>
</dbReference>
<name>A0ABZ2QC30_9FLAO</name>
<evidence type="ECO:0000313" key="5">
    <source>
        <dbReference type="Proteomes" id="UP001447857"/>
    </source>
</evidence>
<dbReference type="EMBL" id="CP147988">
    <property type="protein sequence ID" value="WXK51614.1"/>
    <property type="molecule type" value="Genomic_DNA"/>
</dbReference>
<accession>A0ABZ2QC30</accession>
<dbReference type="Pfam" id="PF00072">
    <property type="entry name" value="Response_reg"/>
    <property type="match status" value="1"/>
</dbReference>
<dbReference type="SUPFAM" id="SSF52172">
    <property type="entry name" value="CheY-like"/>
    <property type="match status" value="1"/>
</dbReference>
<evidence type="ECO:0000313" key="4">
    <source>
        <dbReference type="EMBL" id="WXK51614.1"/>
    </source>
</evidence>
<dbReference type="Gene3D" id="2.40.50.1020">
    <property type="entry name" value="LytTr DNA-binding domain"/>
    <property type="match status" value="1"/>
</dbReference>
<dbReference type="PROSITE" id="PS50930">
    <property type="entry name" value="HTH_LYTTR"/>
    <property type="match status" value="1"/>
</dbReference>
<dbReference type="InterPro" id="IPR011006">
    <property type="entry name" value="CheY-like_superfamily"/>
</dbReference>
<evidence type="ECO:0000256" key="1">
    <source>
        <dbReference type="PROSITE-ProRule" id="PRU00169"/>
    </source>
</evidence>
<feature type="domain" description="HTH LytTR-type" evidence="3">
    <location>
        <begin position="138"/>
        <end position="235"/>
    </location>
</feature>
<dbReference type="InterPro" id="IPR001789">
    <property type="entry name" value="Sig_transdc_resp-reg_receiver"/>
</dbReference>
<proteinExistence type="predicted"/>
<evidence type="ECO:0000259" key="2">
    <source>
        <dbReference type="PROSITE" id="PS50110"/>
    </source>
</evidence>
<dbReference type="InterPro" id="IPR007492">
    <property type="entry name" value="LytTR_DNA-bd_dom"/>
</dbReference>
<feature type="modified residue" description="4-aspartylphosphate" evidence="1">
    <location>
        <position position="57"/>
    </location>
</feature>
<sequence>MMKKYSCIIVDDDEIDRLTVLSFAKKFPVLDILGVFETAEEALSFLEKEKIEILFLDIDMPGLNGIEFRKQALEVPVCVFITAHSEHAVESFQIETLDFIIKPLKLDRFTQTINRIEEFMEIKLKVSLFEASIGGDTIYIKEGHEQTKVKLHEILYLEALKDYTLVVTDRKRHCVLSSIGNLLKEDHFQSFVRIHRSYAVQKQYVQKINSNEIVLNNNAIIPIGRSYKENLNLMA</sequence>
<dbReference type="PANTHER" id="PTHR37299">
    <property type="entry name" value="TRANSCRIPTIONAL REGULATOR-RELATED"/>
    <property type="match status" value="1"/>
</dbReference>
<evidence type="ECO:0000259" key="3">
    <source>
        <dbReference type="PROSITE" id="PS50930"/>
    </source>
</evidence>
<dbReference type="Proteomes" id="UP001447857">
    <property type="component" value="Chromosome"/>
</dbReference>
<dbReference type="Pfam" id="PF04397">
    <property type="entry name" value="LytTR"/>
    <property type="match status" value="1"/>
</dbReference>
<dbReference type="PROSITE" id="PS50110">
    <property type="entry name" value="RESPONSE_REGULATORY"/>
    <property type="match status" value="1"/>
</dbReference>
<feature type="domain" description="Response regulatory" evidence="2">
    <location>
        <begin position="6"/>
        <end position="117"/>
    </location>
</feature>
<dbReference type="SMART" id="SM00850">
    <property type="entry name" value="LytTR"/>
    <property type="match status" value="1"/>
</dbReference>
<dbReference type="Gene3D" id="3.40.50.2300">
    <property type="match status" value="1"/>
</dbReference>
<keyword evidence="5" id="KW-1185">Reference proteome</keyword>
<gene>
    <name evidence="4" type="ORF">V6624_08230</name>
</gene>
<dbReference type="RefSeq" id="WP_338841523.1">
    <property type="nucleotide sequence ID" value="NZ_CP147988.1"/>
</dbReference>
<reference evidence="4 5" key="1">
    <citation type="submission" date="2024-02" db="EMBL/GenBank/DDBJ databases">
        <title>complete genome of Flavobacterium ginsenosidimutans Str. YTB16.</title>
        <authorList>
            <person name="Wang Q."/>
        </authorList>
    </citation>
    <scope>NUCLEOTIDE SEQUENCE [LARGE SCALE GENOMIC DNA]</scope>
    <source>
        <strain evidence="4 5">YTB16</strain>
    </source>
</reference>
<dbReference type="PANTHER" id="PTHR37299:SF1">
    <property type="entry name" value="STAGE 0 SPORULATION PROTEIN A HOMOLOG"/>
    <property type="match status" value="1"/>
</dbReference>
<organism evidence="4 5">
    <name type="scientific">Flavobacterium ginsenosidimutans</name>
    <dbReference type="NCBI Taxonomy" id="687844"/>
    <lineage>
        <taxon>Bacteria</taxon>
        <taxon>Pseudomonadati</taxon>
        <taxon>Bacteroidota</taxon>
        <taxon>Flavobacteriia</taxon>
        <taxon>Flavobacteriales</taxon>
        <taxon>Flavobacteriaceae</taxon>
        <taxon>Flavobacterium</taxon>
    </lineage>
</organism>
<protein>
    <submittedName>
        <fullName evidence="4">LytTR family DNA-binding domain-containing protein</fullName>
    </submittedName>
</protein>
<keyword evidence="4" id="KW-0238">DNA-binding</keyword>
<keyword evidence="1" id="KW-0597">Phosphoprotein</keyword>